<dbReference type="Proteomes" id="UP001432027">
    <property type="component" value="Unassembled WGS sequence"/>
</dbReference>
<feature type="transmembrane region" description="Helical" evidence="2">
    <location>
        <begin position="79"/>
        <end position="98"/>
    </location>
</feature>
<keyword evidence="2" id="KW-0812">Transmembrane</keyword>
<keyword evidence="3" id="KW-0732">Signal</keyword>
<sequence length="177" mass="19852">AIVQVLLAVAICYFFHKGTYIPQPTDHQNATSSTSTSRIPCPDKEDTPTTIASSNTTAHEPNKHRLESLFDFTYTFQNLLFFCVVFMLTSAFCALLGSSVKTFPFLLPAIVFQILCVIVTSAAIGFSFLSDGKFEDNHPLVFGCTIICAFLSIKFLFVIILSFNYFRSIARRSEKYR</sequence>
<dbReference type="EMBL" id="BTSX01000006">
    <property type="protein sequence ID" value="GMT06893.1"/>
    <property type="molecule type" value="Genomic_DNA"/>
</dbReference>
<feature type="transmembrane region" description="Helical" evidence="2">
    <location>
        <begin position="105"/>
        <end position="128"/>
    </location>
</feature>
<gene>
    <name evidence="4" type="ORF">PENTCL1PPCAC_29067</name>
</gene>
<feature type="compositionally biased region" description="Polar residues" evidence="1">
    <location>
        <begin position="48"/>
        <end position="58"/>
    </location>
</feature>
<proteinExistence type="predicted"/>
<evidence type="ECO:0000256" key="3">
    <source>
        <dbReference type="SAM" id="SignalP"/>
    </source>
</evidence>
<evidence type="ECO:0000256" key="2">
    <source>
        <dbReference type="SAM" id="Phobius"/>
    </source>
</evidence>
<keyword evidence="5" id="KW-1185">Reference proteome</keyword>
<dbReference type="AlphaFoldDB" id="A0AAV5UKS1"/>
<evidence type="ECO:0000313" key="5">
    <source>
        <dbReference type="Proteomes" id="UP001432027"/>
    </source>
</evidence>
<protein>
    <submittedName>
        <fullName evidence="4">Uncharacterized protein</fullName>
    </submittedName>
</protein>
<feature type="region of interest" description="Disordered" evidence="1">
    <location>
        <begin position="26"/>
        <end position="58"/>
    </location>
</feature>
<feature type="non-terminal residue" evidence="4">
    <location>
        <position position="1"/>
    </location>
</feature>
<keyword evidence="2" id="KW-1133">Transmembrane helix</keyword>
<reference evidence="4" key="1">
    <citation type="submission" date="2023-10" db="EMBL/GenBank/DDBJ databases">
        <title>Genome assembly of Pristionchus species.</title>
        <authorList>
            <person name="Yoshida K."/>
            <person name="Sommer R.J."/>
        </authorList>
    </citation>
    <scope>NUCLEOTIDE SEQUENCE</scope>
    <source>
        <strain evidence="4">RS0144</strain>
    </source>
</reference>
<comment type="caution">
    <text evidence="4">The sequence shown here is derived from an EMBL/GenBank/DDBJ whole genome shotgun (WGS) entry which is preliminary data.</text>
</comment>
<name>A0AAV5UKS1_9BILA</name>
<feature type="transmembrane region" description="Helical" evidence="2">
    <location>
        <begin position="140"/>
        <end position="166"/>
    </location>
</feature>
<evidence type="ECO:0000313" key="4">
    <source>
        <dbReference type="EMBL" id="GMT06893.1"/>
    </source>
</evidence>
<feature type="compositionally biased region" description="Polar residues" evidence="1">
    <location>
        <begin position="26"/>
        <end position="38"/>
    </location>
</feature>
<feature type="chain" id="PRO_5043596363" evidence="3">
    <location>
        <begin position="21"/>
        <end position="177"/>
    </location>
</feature>
<feature type="signal peptide" evidence="3">
    <location>
        <begin position="1"/>
        <end position="20"/>
    </location>
</feature>
<organism evidence="4 5">
    <name type="scientific">Pristionchus entomophagus</name>
    <dbReference type="NCBI Taxonomy" id="358040"/>
    <lineage>
        <taxon>Eukaryota</taxon>
        <taxon>Metazoa</taxon>
        <taxon>Ecdysozoa</taxon>
        <taxon>Nematoda</taxon>
        <taxon>Chromadorea</taxon>
        <taxon>Rhabditida</taxon>
        <taxon>Rhabditina</taxon>
        <taxon>Diplogasteromorpha</taxon>
        <taxon>Diplogasteroidea</taxon>
        <taxon>Neodiplogasteridae</taxon>
        <taxon>Pristionchus</taxon>
    </lineage>
</organism>
<keyword evidence="2" id="KW-0472">Membrane</keyword>
<accession>A0AAV5UKS1</accession>
<evidence type="ECO:0000256" key="1">
    <source>
        <dbReference type="SAM" id="MobiDB-lite"/>
    </source>
</evidence>